<dbReference type="EMBL" id="JACMSC010000014">
    <property type="protein sequence ID" value="KAG6488393.1"/>
    <property type="molecule type" value="Genomic_DNA"/>
</dbReference>
<feature type="domain" description="Glutaredoxin" evidence="2">
    <location>
        <begin position="266"/>
        <end position="333"/>
    </location>
</feature>
<dbReference type="Pfam" id="PF00462">
    <property type="entry name" value="Glutaredoxin"/>
    <property type="match status" value="1"/>
</dbReference>
<accession>A0A8J5FJY1</accession>
<comment type="caution">
    <text evidence="3">The sequence shown here is derived from an EMBL/GenBank/DDBJ whole genome shotgun (WGS) entry which is preliminary data.</text>
</comment>
<reference evidence="3 4" key="1">
    <citation type="submission" date="2020-08" db="EMBL/GenBank/DDBJ databases">
        <title>Plant Genome Project.</title>
        <authorList>
            <person name="Zhang R.-G."/>
        </authorList>
    </citation>
    <scope>NUCLEOTIDE SEQUENCE [LARGE SCALE GENOMIC DNA]</scope>
    <source>
        <tissue evidence="3">Rhizome</tissue>
    </source>
</reference>
<dbReference type="PANTHER" id="PTHR45669">
    <property type="entry name" value="GLUTAREDOXIN DOMAIN-CONTAINING CYSTEINE-RICH PROTEIN CG12206-RELATED"/>
    <property type="match status" value="1"/>
</dbReference>
<feature type="region of interest" description="Disordered" evidence="1">
    <location>
        <begin position="184"/>
        <end position="212"/>
    </location>
</feature>
<proteinExistence type="predicted"/>
<feature type="compositionally biased region" description="Basic and acidic residues" evidence="1">
    <location>
        <begin position="55"/>
        <end position="75"/>
    </location>
</feature>
<name>A0A8J5FJY1_ZINOF</name>
<dbReference type="Pfam" id="PF23733">
    <property type="entry name" value="GRXCR1-2_C"/>
    <property type="match status" value="1"/>
</dbReference>
<dbReference type="Proteomes" id="UP000734854">
    <property type="component" value="Unassembled WGS sequence"/>
</dbReference>
<sequence>MGCISSKLFAGVDLGEDVLFDEVDNPDAGGVCPNHFVSLTSTTYGALKLDYADEKPTVESEALPKRSVSEEEARTPDFCPQPDEEEEDRPSEVIDAQELMGDLASETPSRSPAQRKKPPKPSPPMHRSPEVRTSTSPAKPRRWPIGKENTPLRSEPKRSHFEAHRIADPFRSLDNSPWISLVSAMSRKRTPNSEKCKRSERGSGDSRSRRSLSPLFDPELVAMFELQHCEEGKKITTRTVDDKAFEAATLLQSYERRCPGGGENAVVLYTTTLRGIRKTFEDCNAVRSLVKSYGVRVVERDISMDSGYREELRLLMGKKDVKVPSVFVKGRCIGGFEEIARLEEEAKLEPLLEGLPSAVKRCEGCGDLRFVMCMDCNGSCKVLDPKKNKVKCGECNENGLIRCPICC</sequence>
<gene>
    <name evidence="3" type="ORF">ZIOFF_049636</name>
</gene>
<dbReference type="CDD" id="cd03031">
    <property type="entry name" value="GRX_GRX_like"/>
    <property type="match status" value="1"/>
</dbReference>
<dbReference type="AlphaFoldDB" id="A0A8J5FJY1"/>
<dbReference type="PROSITE" id="PS51354">
    <property type="entry name" value="GLUTAREDOXIN_2"/>
    <property type="match status" value="1"/>
</dbReference>
<protein>
    <recommendedName>
        <fullName evidence="2">Glutaredoxin domain-containing protein</fullName>
    </recommendedName>
</protein>
<evidence type="ECO:0000259" key="2">
    <source>
        <dbReference type="Pfam" id="PF00462"/>
    </source>
</evidence>
<feature type="compositionally biased region" description="Basic and acidic residues" evidence="1">
    <location>
        <begin position="191"/>
        <end position="208"/>
    </location>
</feature>
<evidence type="ECO:0000313" key="3">
    <source>
        <dbReference type="EMBL" id="KAG6488393.1"/>
    </source>
</evidence>
<organism evidence="3 4">
    <name type="scientific">Zingiber officinale</name>
    <name type="common">Ginger</name>
    <name type="synonym">Amomum zingiber</name>
    <dbReference type="NCBI Taxonomy" id="94328"/>
    <lineage>
        <taxon>Eukaryota</taxon>
        <taxon>Viridiplantae</taxon>
        <taxon>Streptophyta</taxon>
        <taxon>Embryophyta</taxon>
        <taxon>Tracheophyta</taxon>
        <taxon>Spermatophyta</taxon>
        <taxon>Magnoliopsida</taxon>
        <taxon>Liliopsida</taxon>
        <taxon>Zingiberales</taxon>
        <taxon>Zingiberaceae</taxon>
        <taxon>Zingiber</taxon>
    </lineage>
</organism>
<evidence type="ECO:0000256" key="1">
    <source>
        <dbReference type="SAM" id="MobiDB-lite"/>
    </source>
</evidence>
<dbReference type="InterPro" id="IPR002109">
    <property type="entry name" value="Glutaredoxin"/>
</dbReference>
<keyword evidence="4" id="KW-1185">Reference proteome</keyword>
<evidence type="ECO:0000313" key="4">
    <source>
        <dbReference type="Proteomes" id="UP000734854"/>
    </source>
</evidence>
<feature type="region of interest" description="Disordered" evidence="1">
    <location>
        <begin position="55"/>
        <end position="160"/>
    </location>
</feature>
<dbReference type="PANTHER" id="PTHR45669:SF12">
    <property type="entry name" value="EMB|CAB85507.1"/>
    <property type="match status" value="1"/>
</dbReference>